<dbReference type="SUPFAM" id="SSF51730">
    <property type="entry name" value="FAD-linked oxidoreductase"/>
    <property type="match status" value="1"/>
</dbReference>
<evidence type="ECO:0000259" key="7">
    <source>
        <dbReference type="Pfam" id="PF01619"/>
    </source>
</evidence>
<dbReference type="InterPro" id="IPR015590">
    <property type="entry name" value="Aldehyde_DH_dom"/>
</dbReference>
<dbReference type="EC" id="1.2.1.88" evidence="2"/>
<dbReference type="InterPro" id="IPR016160">
    <property type="entry name" value="Ald_DH_CS_CYS"/>
</dbReference>
<dbReference type="Gene3D" id="3.40.309.10">
    <property type="entry name" value="Aldehyde Dehydrogenase, Chain A, domain 2"/>
    <property type="match status" value="1"/>
</dbReference>
<dbReference type="InterPro" id="IPR016161">
    <property type="entry name" value="Ald_DH/histidinol_DH"/>
</dbReference>
<dbReference type="PROSITE" id="PS00070">
    <property type="entry name" value="ALDEHYDE_DEHYDR_CYS"/>
    <property type="match status" value="1"/>
</dbReference>
<accession>A0A381QS73</accession>
<feature type="domain" description="Proline dehydrogenase PutA" evidence="8">
    <location>
        <begin position="66"/>
        <end position="177"/>
    </location>
</feature>
<dbReference type="InterPro" id="IPR025703">
    <property type="entry name" value="Bifunct_PutA"/>
</dbReference>
<dbReference type="Gene3D" id="3.20.20.220">
    <property type="match status" value="1"/>
</dbReference>
<dbReference type="InterPro" id="IPR024089">
    <property type="entry name" value="PRODH_PutA_dom_I/II"/>
</dbReference>
<name>A0A381QS73_9ZZZZ</name>
<comment type="catalytic activity">
    <reaction evidence="5">
        <text>L-glutamate 5-semialdehyde + NAD(+) + H2O = L-glutamate + NADH + 2 H(+)</text>
        <dbReference type="Rhea" id="RHEA:30235"/>
        <dbReference type="ChEBI" id="CHEBI:15377"/>
        <dbReference type="ChEBI" id="CHEBI:15378"/>
        <dbReference type="ChEBI" id="CHEBI:29985"/>
        <dbReference type="ChEBI" id="CHEBI:57540"/>
        <dbReference type="ChEBI" id="CHEBI:57945"/>
        <dbReference type="ChEBI" id="CHEBI:58066"/>
        <dbReference type="EC" id="1.2.1.88"/>
    </reaction>
</comment>
<proteinExistence type="predicted"/>
<dbReference type="GO" id="GO:0010133">
    <property type="term" value="P:L-proline catabolic process to L-glutamate"/>
    <property type="evidence" value="ECO:0007669"/>
    <property type="project" value="InterPro"/>
</dbReference>
<feature type="domain" description="Proline dehydrogenase" evidence="7">
    <location>
        <begin position="191"/>
        <end position="474"/>
    </location>
</feature>
<dbReference type="Pfam" id="PF14850">
    <property type="entry name" value="Pro_dh-DNA_bdg"/>
    <property type="match status" value="1"/>
</dbReference>
<protein>
    <recommendedName>
        <fullName evidence="2">L-glutamate gamma-semialdehyde dehydrogenase</fullName>
        <ecNumber evidence="2">1.2.1.88</ecNumber>
    </recommendedName>
</protein>
<dbReference type="AlphaFoldDB" id="A0A381QS73"/>
<feature type="domain" description="Aldehyde dehydrogenase" evidence="6">
    <location>
        <begin position="561"/>
        <end position="999"/>
    </location>
</feature>
<dbReference type="InterPro" id="IPR005933">
    <property type="entry name" value="PutA_C"/>
</dbReference>
<gene>
    <name evidence="9" type="ORF">METZ01_LOCUS34834</name>
</gene>
<dbReference type="FunFam" id="3.40.309.10:FF:000005">
    <property type="entry name" value="1-pyrroline-5-carboxylate dehydrogenase 1"/>
    <property type="match status" value="1"/>
</dbReference>
<evidence type="ECO:0000256" key="3">
    <source>
        <dbReference type="ARBA" id="ARBA00023002"/>
    </source>
</evidence>
<keyword evidence="3" id="KW-0560">Oxidoreductase</keyword>
<dbReference type="Pfam" id="PF01619">
    <property type="entry name" value="Pro_dh"/>
    <property type="match status" value="1"/>
</dbReference>
<reference evidence="9" key="1">
    <citation type="submission" date="2018-05" db="EMBL/GenBank/DDBJ databases">
        <authorList>
            <person name="Lanie J.A."/>
            <person name="Ng W.-L."/>
            <person name="Kazmierczak K.M."/>
            <person name="Andrzejewski T.M."/>
            <person name="Davidsen T.M."/>
            <person name="Wayne K.J."/>
            <person name="Tettelin H."/>
            <person name="Glass J.I."/>
            <person name="Rusch D."/>
            <person name="Podicherti R."/>
            <person name="Tsui H.-C.T."/>
            <person name="Winkler M.E."/>
        </authorList>
    </citation>
    <scope>NUCLEOTIDE SEQUENCE</scope>
</reference>
<dbReference type="EMBL" id="UINC01001485">
    <property type="protein sequence ID" value="SUZ81980.1"/>
    <property type="molecule type" value="Genomic_DNA"/>
</dbReference>
<dbReference type="Gene3D" id="1.20.5.460">
    <property type="entry name" value="Single helix bin"/>
    <property type="match status" value="1"/>
</dbReference>
<dbReference type="InterPro" id="IPR024082">
    <property type="entry name" value="PRODH_PutA_dom_II"/>
</dbReference>
<dbReference type="GO" id="GO:0009898">
    <property type="term" value="C:cytoplasmic side of plasma membrane"/>
    <property type="evidence" value="ECO:0007669"/>
    <property type="project" value="TreeGrafter"/>
</dbReference>
<dbReference type="InterPro" id="IPR016163">
    <property type="entry name" value="Ald_DH_C"/>
</dbReference>
<evidence type="ECO:0000313" key="9">
    <source>
        <dbReference type="EMBL" id="SUZ81980.1"/>
    </source>
</evidence>
<dbReference type="NCBIfam" id="TIGR01238">
    <property type="entry name" value="D1pyr5carbox3"/>
    <property type="match status" value="1"/>
</dbReference>
<keyword evidence="4" id="KW-0520">NAD</keyword>
<dbReference type="GO" id="GO:0003842">
    <property type="term" value="F:L-glutamate gamma-semialdehyde dehydrogenase activity"/>
    <property type="evidence" value="ECO:0007669"/>
    <property type="project" value="UniProtKB-EC"/>
</dbReference>
<comment type="pathway">
    <text evidence="1">Amino-acid degradation; L-proline degradation into L-glutamate; L-glutamate from L-proline: step 2/2.</text>
</comment>
<dbReference type="InterPro" id="IPR016162">
    <property type="entry name" value="Ald_DH_N"/>
</dbReference>
<dbReference type="InterPro" id="IPR002872">
    <property type="entry name" value="Proline_DH_dom"/>
</dbReference>
<sequence length="1204" mass="133456">MIRQELTTDYTDLRQIVRNARVMEEKLALSELMACENTSHKQRAQISLKTAKLIENLRQSRRPDLLSQFIAEYNLNTEEGLSLMTLAESFLRVPDNKTRDKLFADKISNKAWSKHLQGGKSSIVSLATLALSIADMMISHGHNESIRERIKHALDILSRPGIRFSASSVMKFFGSQFVFSEDIENAISKNKSDIHSFDMLGEAAWTKADADRYFLAYKHALTVIGKSSDGVEIIMANGISVKLSALHPTYNFAHKGRVLKELVPRIIELVKLAEKYNVAINIDAEESERLDISLDVIGAIMNTMANSKWSGFGVVVQAYQRRAPYVLDWLYAQCQENNLSIMLRLVKGAYWDSEIKQAQVLGDVDYPVFTKKANTDYSYLVCAQKLLDMRDYIYPQFASHNAHTLVSVCEMADDKSGFEIQRLHGMGESLHKLIASQYGVITRVYAPVGSHKDLLAYLMRRLLENGANSSFINHLFDKSISPKDLASDVLSQVEQDPQTSHPLISLPKDIYKSIRHNSKSVVLSEQDEVDRLYKQQQRWLEHKWHAKSIIDKADIEGQDLEPVINPADNSDEVGAVIYATNKQIDQCLERAKSAFLENKQNQNTVCQSLNRAADLYEANRAELMVLAMREAGKTYQDSVDEVREAVDFLRYYAKLGQKVMPGQREALGVFVCISPWNFPLAIFTGQIAAALSAGNYVIAKPAESTSLIAYRASQLLIEAGIPLGFLQLCLGTGSEVGSYLTSCKDIAGVAFTGSTQVAKLIKSNLLTNNNASARLIAETGGLNAMVVDSTALSEQVTRDVLDSAFKSAGQRCSALRILLIQDECFDDIVVMIKGAMLELNLGNPRFLDTDCGPVINTQAQVKLQRHIEHARKQNKVIAEIKNTNSDGYFVSPTIIHLETLDELNEEFFGPILHVIRYSSNDLIAKIDQLNAKGYGLTFGIHSRIKQQVDEVIERVNVGNVYVNRNQVGAIVGSQPFGGEGLSGTGPKAGGLHSLHGYSQSLSYGGTNDLPLELYESSIKVHELVAPEIEFDDNLLAKLKHSFSTIDPRFFDFLVETMQTFTSKHLLPGPTGESNELSYHAKGCVLCLGPTPNDALEQAIMSLALGNSVIALLSEKDHSSLVGLGFAEKSIARIEKGPSSELLASDKYHAIFYFGDAMSVESELMNRQDIVPVIDSIFEPWRLVNERVVTIDTTASGGNANLLAL</sequence>
<dbReference type="GO" id="GO:0003700">
    <property type="term" value="F:DNA-binding transcription factor activity"/>
    <property type="evidence" value="ECO:0007669"/>
    <property type="project" value="InterPro"/>
</dbReference>
<dbReference type="GO" id="GO:0004657">
    <property type="term" value="F:proline dehydrogenase activity"/>
    <property type="evidence" value="ECO:0007669"/>
    <property type="project" value="InterPro"/>
</dbReference>
<evidence type="ECO:0000256" key="2">
    <source>
        <dbReference type="ARBA" id="ARBA00012884"/>
    </source>
</evidence>
<dbReference type="CDD" id="cd07125">
    <property type="entry name" value="ALDH_PutA-P5CDH"/>
    <property type="match status" value="1"/>
</dbReference>
<evidence type="ECO:0000256" key="4">
    <source>
        <dbReference type="ARBA" id="ARBA00023027"/>
    </source>
</evidence>
<evidence type="ECO:0000256" key="1">
    <source>
        <dbReference type="ARBA" id="ARBA00004786"/>
    </source>
</evidence>
<dbReference type="PANTHER" id="PTHR42862:SF1">
    <property type="entry name" value="DELTA-1-PYRROLINE-5-CARBOXYLATE DEHYDROGENASE 2, ISOFORM A-RELATED"/>
    <property type="match status" value="1"/>
</dbReference>
<dbReference type="Gene3D" id="3.40.605.10">
    <property type="entry name" value="Aldehyde Dehydrogenase, Chain A, domain 1"/>
    <property type="match status" value="1"/>
</dbReference>
<evidence type="ECO:0000259" key="8">
    <source>
        <dbReference type="Pfam" id="PF14850"/>
    </source>
</evidence>
<dbReference type="InterPro" id="IPR029041">
    <property type="entry name" value="FAD-linked_oxidoreductase-like"/>
</dbReference>
<dbReference type="InterPro" id="IPR050485">
    <property type="entry name" value="Proline_metab_enzyme"/>
</dbReference>
<dbReference type="PANTHER" id="PTHR42862">
    <property type="entry name" value="DELTA-1-PYRROLINE-5-CARBOXYLATE DEHYDROGENASE 1, ISOFORM A-RELATED"/>
    <property type="match status" value="1"/>
</dbReference>
<dbReference type="SUPFAM" id="SSF81935">
    <property type="entry name" value="N-terminal domain of bifunctional PutA protein"/>
    <property type="match status" value="1"/>
</dbReference>
<dbReference type="NCBIfam" id="NF008869">
    <property type="entry name" value="PRK11904.1"/>
    <property type="match status" value="1"/>
</dbReference>
<dbReference type="Pfam" id="PF00171">
    <property type="entry name" value="Aldedh"/>
    <property type="match status" value="1"/>
</dbReference>
<evidence type="ECO:0000256" key="5">
    <source>
        <dbReference type="ARBA" id="ARBA00048142"/>
    </source>
</evidence>
<organism evidence="9">
    <name type="scientific">marine metagenome</name>
    <dbReference type="NCBI Taxonomy" id="408172"/>
    <lineage>
        <taxon>unclassified sequences</taxon>
        <taxon>metagenomes</taxon>
        <taxon>ecological metagenomes</taxon>
    </lineage>
</organism>
<dbReference type="SUPFAM" id="SSF53720">
    <property type="entry name" value="ALDH-like"/>
    <property type="match status" value="1"/>
</dbReference>
<dbReference type="PIRSF" id="PIRSF000197">
    <property type="entry name" value="Bifunct_PutA"/>
    <property type="match status" value="1"/>
</dbReference>
<evidence type="ECO:0000259" key="6">
    <source>
        <dbReference type="Pfam" id="PF00171"/>
    </source>
</evidence>